<organism evidence="1 2">
    <name type="scientific">Coprinellus micaceus</name>
    <name type="common">Glistening ink-cap mushroom</name>
    <name type="synonym">Coprinus micaceus</name>
    <dbReference type="NCBI Taxonomy" id="71717"/>
    <lineage>
        <taxon>Eukaryota</taxon>
        <taxon>Fungi</taxon>
        <taxon>Dikarya</taxon>
        <taxon>Basidiomycota</taxon>
        <taxon>Agaricomycotina</taxon>
        <taxon>Agaricomycetes</taxon>
        <taxon>Agaricomycetidae</taxon>
        <taxon>Agaricales</taxon>
        <taxon>Agaricineae</taxon>
        <taxon>Psathyrellaceae</taxon>
        <taxon>Coprinellus</taxon>
    </lineage>
</organism>
<sequence length="158" mass="17496">MAFHPRGSTRRTKSLKPLPAVTHCFFPDLLQLLGFHDNLFNSFTSTSVNSGASDCMSSRSLGRIYSQGQEGHVRISSALRTRSVVFSIWHLHRGRSTRVSGQPHSVSSALGAYSNPWAPGTVDRTQKANHRLNQPSAHSQCSSTLSYCWMALRQYAGF</sequence>
<accession>A0A4Y7TRK0</accession>
<protein>
    <submittedName>
        <fullName evidence="1">Uncharacterized protein</fullName>
    </submittedName>
</protein>
<keyword evidence="2" id="KW-1185">Reference proteome</keyword>
<proteinExistence type="predicted"/>
<dbReference type="AlphaFoldDB" id="A0A4Y7TRK0"/>
<evidence type="ECO:0000313" key="2">
    <source>
        <dbReference type="Proteomes" id="UP000298030"/>
    </source>
</evidence>
<reference evidence="1 2" key="1">
    <citation type="journal article" date="2019" name="Nat. Ecol. Evol.">
        <title>Megaphylogeny resolves global patterns of mushroom evolution.</title>
        <authorList>
            <person name="Varga T."/>
            <person name="Krizsan K."/>
            <person name="Foldi C."/>
            <person name="Dima B."/>
            <person name="Sanchez-Garcia M."/>
            <person name="Sanchez-Ramirez S."/>
            <person name="Szollosi G.J."/>
            <person name="Szarkandi J.G."/>
            <person name="Papp V."/>
            <person name="Albert L."/>
            <person name="Andreopoulos W."/>
            <person name="Angelini C."/>
            <person name="Antonin V."/>
            <person name="Barry K.W."/>
            <person name="Bougher N.L."/>
            <person name="Buchanan P."/>
            <person name="Buyck B."/>
            <person name="Bense V."/>
            <person name="Catcheside P."/>
            <person name="Chovatia M."/>
            <person name="Cooper J."/>
            <person name="Damon W."/>
            <person name="Desjardin D."/>
            <person name="Finy P."/>
            <person name="Geml J."/>
            <person name="Haridas S."/>
            <person name="Hughes K."/>
            <person name="Justo A."/>
            <person name="Karasinski D."/>
            <person name="Kautmanova I."/>
            <person name="Kiss B."/>
            <person name="Kocsube S."/>
            <person name="Kotiranta H."/>
            <person name="LaButti K.M."/>
            <person name="Lechner B.E."/>
            <person name="Liimatainen K."/>
            <person name="Lipzen A."/>
            <person name="Lukacs Z."/>
            <person name="Mihaltcheva S."/>
            <person name="Morgado L.N."/>
            <person name="Niskanen T."/>
            <person name="Noordeloos M.E."/>
            <person name="Ohm R.A."/>
            <person name="Ortiz-Santana B."/>
            <person name="Ovrebo C."/>
            <person name="Racz N."/>
            <person name="Riley R."/>
            <person name="Savchenko A."/>
            <person name="Shiryaev A."/>
            <person name="Soop K."/>
            <person name="Spirin V."/>
            <person name="Szebenyi C."/>
            <person name="Tomsovsky M."/>
            <person name="Tulloss R.E."/>
            <person name="Uehling J."/>
            <person name="Grigoriev I.V."/>
            <person name="Vagvolgyi C."/>
            <person name="Papp T."/>
            <person name="Martin F.M."/>
            <person name="Miettinen O."/>
            <person name="Hibbett D.S."/>
            <person name="Nagy L.G."/>
        </authorList>
    </citation>
    <scope>NUCLEOTIDE SEQUENCE [LARGE SCALE GENOMIC DNA]</scope>
    <source>
        <strain evidence="1 2">FP101781</strain>
    </source>
</reference>
<dbReference type="Proteomes" id="UP000298030">
    <property type="component" value="Unassembled WGS sequence"/>
</dbReference>
<evidence type="ECO:0000313" key="1">
    <source>
        <dbReference type="EMBL" id="TEB36810.1"/>
    </source>
</evidence>
<gene>
    <name evidence="1" type="ORF">FA13DRAFT_1085506</name>
</gene>
<comment type="caution">
    <text evidence="1">The sequence shown here is derived from an EMBL/GenBank/DDBJ whole genome shotgun (WGS) entry which is preliminary data.</text>
</comment>
<dbReference type="EMBL" id="QPFP01000005">
    <property type="protein sequence ID" value="TEB36810.1"/>
    <property type="molecule type" value="Genomic_DNA"/>
</dbReference>
<name>A0A4Y7TRK0_COPMI</name>